<accession>A0AAP3E224</accession>
<sequence>MASHGMDRRTISRRGQLTVPESLESDSIVTVDEPAVWGTHEDGTVAVLSRTRDVIDTHPELTVAGTSVPDATGTVAVPVPVFETVAGIEPRATVVFVSTQALRARGAVAVVSEQQFAGESKPVTSLARLEQVDGS</sequence>
<proteinExistence type="predicted"/>
<protein>
    <submittedName>
        <fullName evidence="1">Uncharacterized protein</fullName>
    </submittedName>
</protein>
<gene>
    <name evidence="1" type="ORF">OB960_09260</name>
</gene>
<reference evidence="1" key="1">
    <citation type="submission" date="2022-09" db="EMBL/GenBank/DDBJ databases">
        <title>Enrichment on poylsaccharides allowed isolation of novel metabolic and taxonomic groups of Haloarchaea.</title>
        <authorList>
            <person name="Sorokin D.Y."/>
            <person name="Elcheninov A.G."/>
            <person name="Khizhniak T.V."/>
            <person name="Kolganova T.V."/>
            <person name="Kublanov I.V."/>
        </authorList>
    </citation>
    <scope>NUCLEOTIDE SEQUENCE</scope>
    <source>
        <strain evidence="1">AArc-xg1-1</strain>
    </source>
</reference>
<name>A0AAP3E224_9EURY</name>
<comment type="caution">
    <text evidence="1">The sequence shown here is derived from an EMBL/GenBank/DDBJ whole genome shotgun (WGS) entry which is preliminary data.</text>
</comment>
<evidence type="ECO:0000313" key="1">
    <source>
        <dbReference type="EMBL" id="MCU4741589.1"/>
    </source>
</evidence>
<organism evidence="1 2">
    <name type="scientific">Natronoglomus mannanivorans</name>
    <dbReference type="NCBI Taxonomy" id="2979990"/>
    <lineage>
        <taxon>Archaea</taxon>
        <taxon>Methanobacteriati</taxon>
        <taxon>Methanobacteriota</taxon>
        <taxon>Stenosarchaea group</taxon>
        <taxon>Halobacteria</taxon>
        <taxon>Halobacteriales</taxon>
        <taxon>Natrialbaceae</taxon>
        <taxon>Natronoglomus</taxon>
    </lineage>
</organism>
<evidence type="ECO:0000313" key="2">
    <source>
        <dbReference type="Proteomes" id="UP001321018"/>
    </source>
</evidence>
<dbReference type="EMBL" id="JAOPKA010000004">
    <property type="protein sequence ID" value="MCU4741589.1"/>
    <property type="molecule type" value="Genomic_DNA"/>
</dbReference>
<dbReference type="RefSeq" id="WP_338003425.1">
    <property type="nucleotide sequence ID" value="NZ_JAOPKA010000004.1"/>
</dbReference>
<dbReference type="AlphaFoldDB" id="A0AAP3E224"/>
<dbReference type="Proteomes" id="UP001321018">
    <property type="component" value="Unassembled WGS sequence"/>
</dbReference>